<sequence>MTTDQIAISLLLTTLLGLFVWGRVRYDVVAAGGLVAAVVLGLVPAESAFEGFGHPAVITVAGVLVMSRALSVSGAVDGIARWIRSASGTETGQIGVLSVVAASMSGFMNNVGALALLLPAAIESCTKANRPVRLVLMPLAFASILGGMVTLIGTPPNILIATYRQDAMGEGFAMFDFAWVGFPVALLGVAFIALVGWRLIPSASGKTAEGGEAFDLEAYLSELAVPKASEAHGKTLSEIEEMTEDLDVAIVGLVRRKRHYPRPPQHEPLQGTDRLLVEAGPEDLDRFVDRLGLRVAGSRPDKESLSKGEHAVLTEAVVTPGSRIAGRTVGALRLKGRYNLTLLGISRQGHARGGRLSSFRVRPGDVLLVQGLENDVPDALNRLGCLPLASRDISHGLRGRSVAAAGIFAAAVGVAAFGLLPIAVCFVAAVVAVVVSGILPIRDLYANVDMPVIVLLAALLPVGQALETTGMTGLIAGGITEVTQGVPAFVVVAILLVTTMFMSDLLNNAATVVVMAPIAVQVARGMGASPDPFLMAVAVGASCAFLTPIGHQNNALVMGPGGYRFGDYWRLGLPLEILIVVVSVPLIMFAWPP</sequence>
<evidence type="ECO:0000256" key="3">
    <source>
        <dbReference type="ARBA" id="ARBA00022692"/>
    </source>
</evidence>
<feature type="transmembrane region" description="Helical" evidence="7">
    <location>
        <begin position="30"/>
        <end position="49"/>
    </location>
</feature>
<keyword evidence="2" id="KW-0813">Transport</keyword>
<comment type="subcellular location">
    <subcellularLocation>
        <location evidence="1">Membrane</location>
        <topology evidence="1">Multi-pass membrane protein</topology>
    </subcellularLocation>
</comment>
<accession>A0A437QQS6</accession>
<feature type="domain" description="RCK C-terminal" evidence="8">
    <location>
        <begin position="300"/>
        <end position="386"/>
    </location>
</feature>
<feature type="transmembrane region" description="Helical" evidence="7">
    <location>
        <begin position="509"/>
        <end position="526"/>
    </location>
</feature>
<dbReference type="OrthoDB" id="9809303at2"/>
<feature type="transmembrane region" description="Helical" evidence="7">
    <location>
        <begin position="444"/>
        <end position="462"/>
    </location>
</feature>
<feature type="transmembrane region" description="Helical" evidence="7">
    <location>
        <begin position="474"/>
        <end position="497"/>
    </location>
</feature>
<keyword evidence="6 7" id="KW-0472">Membrane</keyword>
<feature type="transmembrane region" description="Helical" evidence="7">
    <location>
        <begin position="134"/>
        <end position="152"/>
    </location>
</feature>
<feature type="transmembrane region" description="Helical" evidence="7">
    <location>
        <begin position="96"/>
        <end position="122"/>
    </location>
</feature>
<feature type="transmembrane region" description="Helical" evidence="7">
    <location>
        <begin position="56"/>
        <end position="76"/>
    </location>
</feature>
<dbReference type="GO" id="GO:0008324">
    <property type="term" value="F:monoatomic cation transmembrane transporter activity"/>
    <property type="evidence" value="ECO:0007669"/>
    <property type="project" value="InterPro"/>
</dbReference>
<evidence type="ECO:0000259" key="8">
    <source>
        <dbReference type="PROSITE" id="PS51202"/>
    </source>
</evidence>
<evidence type="ECO:0000256" key="5">
    <source>
        <dbReference type="ARBA" id="ARBA00022989"/>
    </source>
</evidence>
<dbReference type="PROSITE" id="PS51202">
    <property type="entry name" value="RCK_C"/>
    <property type="match status" value="2"/>
</dbReference>
<dbReference type="Proteomes" id="UP000287447">
    <property type="component" value="Unassembled WGS sequence"/>
</dbReference>
<feature type="transmembrane region" description="Helical" evidence="7">
    <location>
        <begin position="571"/>
        <end position="591"/>
    </location>
</feature>
<dbReference type="PANTHER" id="PTHR43652:SF2">
    <property type="entry name" value="BASIC AMINO ACID ANTIPORTER YFCC-RELATED"/>
    <property type="match status" value="1"/>
</dbReference>
<dbReference type="InterPro" id="IPR051679">
    <property type="entry name" value="DASS-Related_Transporters"/>
</dbReference>
<dbReference type="RefSeq" id="WP_127766346.1">
    <property type="nucleotide sequence ID" value="NZ_SADE01000002.1"/>
</dbReference>
<evidence type="ECO:0000256" key="1">
    <source>
        <dbReference type="ARBA" id="ARBA00004141"/>
    </source>
</evidence>
<dbReference type="EMBL" id="SADE01000002">
    <property type="protein sequence ID" value="RVU36871.1"/>
    <property type="molecule type" value="Genomic_DNA"/>
</dbReference>
<organism evidence="9 10">
    <name type="scientific">Hwanghaeella grinnelliae</name>
    <dbReference type="NCBI Taxonomy" id="2500179"/>
    <lineage>
        <taxon>Bacteria</taxon>
        <taxon>Pseudomonadati</taxon>
        <taxon>Pseudomonadota</taxon>
        <taxon>Alphaproteobacteria</taxon>
        <taxon>Rhodospirillales</taxon>
        <taxon>Rhodospirillaceae</taxon>
        <taxon>Hwanghaeella</taxon>
    </lineage>
</organism>
<reference evidence="10" key="1">
    <citation type="submission" date="2019-01" db="EMBL/GenBank/DDBJ databases">
        <title>Gri0909 isolated from a small marine red alga.</title>
        <authorList>
            <person name="Kim J."/>
            <person name="Jeong S.E."/>
            <person name="Jeon C.O."/>
        </authorList>
    </citation>
    <scope>NUCLEOTIDE SEQUENCE [LARGE SCALE GENOMIC DNA]</scope>
    <source>
        <strain evidence="10">Gri0909</strain>
    </source>
</reference>
<dbReference type="InterPro" id="IPR031312">
    <property type="entry name" value="Na/sul_symport_CS"/>
</dbReference>
<feature type="transmembrane region" description="Helical" evidence="7">
    <location>
        <begin position="172"/>
        <end position="197"/>
    </location>
</feature>
<dbReference type="PROSITE" id="PS01271">
    <property type="entry name" value="NA_SULFATE"/>
    <property type="match status" value="1"/>
</dbReference>
<evidence type="ECO:0000256" key="7">
    <source>
        <dbReference type="SAM" id="Phobius"/>
    </source>
</evidence>
<dbReference type="Gene3D" id="3.30.70.1450">
    <property type="entry name" value="Regulator of K+ conductance, C-terminal domain"/>
    <property type="match status" value="2"/>
</dbReference>
<keyword evidence="10" id="KW-1185">Reference proteome</keyword>
<dbReference type="InterPro" id="IPR036721">
    <property type="entry name" value="RCK_C_sf"/>
</dbReference>
<dbReference type="AlphaFoldDB" id="A0A437QQS6"/>
<evidence type="ECO:0000313" key="10">
    <source>
        <dbReference type="Proteomes" id="UP000287447"/>
    </source>
</evidence>
<proteinExistence type="predicted"/>
<keyword evidence="4" id="KW-0677">Repeat</keyword>
<gene>
    <name evidence="9" type="ORF">EOI86_17060</name>
</gene>
<dbReference type="PANTHER" id="PTHR43652">
    <property type="entry name" value="BASIC AMINO ACID ANTIPORTER YFCC-RELATED"/>
    <property type="match status" value="1"/>
</dbReference>
<dbReference type="Pfam" id="PF03600">
    <property type="entry name" value="CitMHS"/>
    <property type="match status" value="1"/>
</dbReference>
<feature type="domain" description="RCK C-terminal" evidence="8">
    <location>
        <begin position="208"/>
        <end position="293"/>
    </location>
</feature>
<dbReference type="GO" id="GO:0006813">
    <property type="term" value="P:potassium ion transport"/>
    <property type="evidence" value="ECO:0007669"/>
    <property type="project" value="InterPro"/>
</dbReference>
<keyword evidence="3 7" id="KW-0812">Transmembrane</keyword>
<dbReference type="InterPro" id="IPR004680">
    <property type="entry name" value="Cit_transptr-like_dom"/>
</dbReference>
<comment type="caution">
    <text evidence="9">The sequence shown here is derived from an EMBL/GenBank/DDBJ whole genome shotgun (WGS) entry which is preliminary data.</text>
</comment>
<evidence type="ECO:0000313" key="9">
    <source>
        <dbReference type="EMBL" id="RVU36871.1"/>
    </source>
</evidence>
<feature type="transmembrane region" description="Helical" evidence="7">
    <location>
        <begin position="7"/>
        <end position="24"/>
    </location>
</feature>
<dbReference type="GO" id="GO:0005886">
    <property type="term" value="C:plasma membrane"/>
    <property type="evidence" value="ECO:0007669"/>
    <property type="project" value="TreeGrafter"/>
</dbReference>
<protein>
    <submittedName>
        <fullName evidence="9">SLC13 family permease</fullName>
    </submittedName>
</protein>
<evidence type="ECO:0000256" key="2">
    <source>
        <dbReference type="ARBA" id="ARBA00022448"/>
    </source>
</evidence>
<evidence type="ECO:0000256" key="6">
    <source>
        <dbReference type="ARBA" id="ARBA00023136"/>
    </source>
</evidence>
<feature type="transmembrane region" description="Helical" evidence="7">
    <location>
        <begin position="407"/>
        <end position="438"/>
    </location>
</feature>
<name>A0A437QQS6_9PROT</name>
<dbReference type="SUPFAM" id="SSF116726">
    <property type="entry name" value="TrkA C-terminal domain-like"/>
    <property type="match status" value="2"/>
</dbReference>
<dbReference type="InterPro" id="IPR006037">
    <property type="entry name" value="RCK_C"/>
</dbReference>
<evidence type="ECO:0000256" key="4">
    <source>
        <dbReference type="ARBA" id="ARBA00022737"/>
    </source>
</evidence>
<feature type="transmembrane region" description="Helical" evidence="7">
    <location>
        <begin position="533"/>
        <end position="551"/>
    </location>
</feature>
<keyword evidence="5 7" id="KW-1133">Transmembrane helix</keyword>
<dbReference type="Pfam" id="PF02080">
    <property type="entry name" value="TrkA_C"/>
    <property type="match status" value="2"/>
</dbReference>